<gene>
    <name evidence="2" type="ORF">HLB44_22620</name>
</gene>
<evidence type="ECO:0000259" key="1">
    <source>
        <dbReference type="SMART" id="SM00421"/>
    </source>
</evidence>
<feature type="domain" description="HTH luxR-type" evidence="1">
    <location>
        <begin position="155"/>
        <end position="212"/>
    </location>
</feature>
<proteinExistence type="predicted"/>
<sequence>MTTSSPDRVAALPRALPDWLDPAADFDRPPPILDAPRDGLAPVLDQIDYGLVLLGAGLEVLHANAAARATFADGHPLLLRHEVLIAGSDDTVVLAQAVRDAIRRAKRSCLALQHEGRRAVVAIVPVELARGRAALLLMERRSVCAPLSIQCFSSAHGLTPTESRLLALLCDGSTPAQMARIQGVAVSTIRTQTASLRAKTGATSLRDLLRRVAALPPMLPLQLQWLAN</sequence>
<organism evidence="2 3">
    <name type="scientific">Pseudaquabacterium terrae</name>
    <dbReference type="NCBI Taxonomy" id="2732868"/>
    <lineage>
        <taxon>Bacteria</taxon>
        <taxon>Pseudomonadati</taxon>
        <taxon>Pseudomonadota</taxon>
        <taxon>Betaproteobacteria</taxon>
        <taxon>Burkholderiales</taxon>
        <taxon>Sphaerotilaceae</taxon>
        <taxon>Pseudaquabacterium</taxon>
    </lineage>
</organism>
<dbReference type="RefSeq" id="WP_173127465.1">
    <property type="nucleotide sequence ID" value="NZ_JABRWJ010000007.1"/>
</dbReference>
<dbReference type="Gene3D" id="1.10.10.10">
    <property type="entry name" value="Winged helix-like DNA-binding domain superfamily/Winged helix DNA-binding domain"/>
    <property type="match status" value="1"/>
</dbReference>
<dbReference type="SMART" id="SM00421">
    <property type="entry name" value="HTH_LUXR"/>
    <property type="match status" value="1"/>
</dbReference>
<dbReference type="SUPFAM" id="SSF46894">
    <property type="entry name" value="C-terminal effector domain of the bipartite response regulators"/>
    <property type="match status" value="1"/>
</dbReference>
<evidence type="ECO:0000313" key="2">
    <source>
        <dbReference type="EMBL" id="NRF69804.1"/>
    </source>
</evidence>
<reference evidence="2 3" key="1">
    <citation type="submission" date="2020-05" db="EMBL/GenBank/DDBJ databases">
        <title>Aquincola sp. isolate from soil.</title>
        <authorList>
            <person name="Han J."/>
            <person name="Kim D.-U."/>
        </authorList>
    </citation>
    <scope>NUCLEOTIDE SEQUENCE [LARGE SCALE GENOMIC DNA]</scope>
    <source>
        <strain evidence="2 3">S2</strain>
    </source>
</reference>
<protein>
    <submittedName>
        <fullName evidence="2">Helix-turn-helix transcriptional regulator</fullName>
    </submittedName>
</protein>
<dbReference type="InterPro" id="IPR000792">
    <property type="entry name" value="Tscrpt_reg_LuxR_C"/>
</dbReference>
<dbReference type="InterPro" id="IPR036388">
    <property type="entry name" value="WH-like_DNA-bd_sf"/>
</dbReference>
<name>A0ABX2EMT7_9BURK</name>
<keyword evidence="3" id="KW-1185">Reference proteome</keyword>
<dbReference type="Proteomes" id="UP000737171">
    <property type="component" value="Unassembled WGS sequence"/>
</dbReference>
<accession>A0ABX2EMT7</accession>
<comment type="caution">
    <text evidence="2">The sequence shown here is derived from an EMBL/GenBank/DDBJ whole genome shotgun (WGS) entry which is preliminary data.</text>
</comment>
<dbReference type="InterPro" id="IPR016032">
    <property type="entry name" value="Sig_transdc_resp-reg_C-effctor"/>
</dbReference>
<dbReference type="EMBL" id="JABRWJ010000007">
    <property type="protein sequence ID" value="NRF69804.1"/>
    <property type="molecule type" value="Genomic_DNA"/>
</dbReference>
<evidence type="ECO:0000313" key="3">
    <source>
        <dbReference type="Proteomes" id="UP000737171"/>
    </source>
</evidence>